<evidence type="ECO:0000313" key="2">
    <source>
        <dbReference type="EMBL" id="ETO03858.1"/>
    </source>
</evidence>
<feature type="non-terminal residue" evidence="2">
    <location>
        <position position="138"/>
    </location>
</feature>
<protein>
    <submittedName>
        <fullName evidence="2">Uncharacterized protein</fullName>
    </submittedName>
</protein>
<feature type="transmembrane region" description="Helical" evidence="1">
    <location>
        <begin position="15"/>
        <end position="33"/>
    </location>
</feature>
<evidence type="ECO:0000256" key="1">
    <source>
        <dbReference type="SAM" id="Phobius"/>
    </source>
</evidence>
<comment type="caution">
    <text evidence="2">The sequence shown here is derived from an EMBL/GenBank/DDBJ whole genome shotgun (WGS) entry which is preliminary data.</text>
</comment>
<dbReference type="EMBL" id="ASPP01031595">
    <property type="protein sequence ID" value="ETO03858.1"/>
    <property type="molecule type" value="Genomic_DNA"/>
</dbReference>
<proteinExistence type="predicted"/>
<dbReference type="AlphaFoldDB" id="X6LPN0"/>
<organism evidence="2 3">
    <name type="scientific">Reticulomyxa filosa</name>
    <dbReference type="NCBI Taxonomy" id="46433"/>
    <lineage>
        <taxon>Eukaryota</taxon>
        <taxon>Sar</taxon>
        <taxon>Rhizaria</taxon>
        <taxon>Retaria</taxon>
        <taxon>Foraminifera</taxon>
        <taxon>Monothalamids</taxon>
        <taxon>Reticulomyxidae</taxon>
        <taxon>Reticulomyxa</taxon>
    </lineage>
</organism>
<keyword evidence="3" id="KW-1185">Reference proteome</keyword>
<gene>
    <name evidence="2" type="ORF">RFI_33544</name>
</gene>
<keyword evidence="1" id="KW-1133">Transmembrane helix</keyword>
<evidence type="ECO:0000313" key="3">
    <source>
        <dbReference type="Proteomes" id="UP000023152"/>
    </source>
</evidence>
<feature type="transmembrane region" description="Helical" evidence="1">
    <location>
        <begin position="54"/>
        <end position="74"/>
    </location>
</feature>
<keyword evidence="1" id="KW-0812">Transmembrane</keyword>
<keyword evidence="1" id="KW-0472">Membrane</keyword>
<name>X6LPN0_RETFI</name>
<dbReference type="Proteomes" id="UP000023152">
    <property type="component" value="Unassembled WGS sequence"/>
</dbReference>
<reference evidence="2 3" key="1">
    <citation type="journal article" date="2013" name="Curr. Biol.">
        <title>The Genome of the Foraminiferan Reticulomyxa filosa.</title>
        <authorList>
            <person name="Glockner G."/>
            <person name="Hulsmann N."/>
            <person name="Schleicher M."/>
            <person name="Noegel A.A."/>
            <person name="Eichinger L."/>
            <person name="Gallinger C."/>
            <person name="Pawlowski J."/>
            <person name="Sierra R."/>
            <person name="Euteneuer U."/>
            <person name="Pillet L."/>
            <person name="Moustafa A."/>
            <person name="Platzer M."/>
            <person name="Groth M."/>
            <person name="Szafranski K."/>
            <person name="Schliwa M."/>
        </authorList>
    </citation>
    <scope>NUCLEOTIDE SEQUENCE [LARGE SCALE GENOMIC DNA]</scope>
</reference>
<feature type="transmembrane region" description="Helical" evidence="1">
    <location>
        <begin position="94"/>
        <end position="117"/>
    </location>
</feature>
<accession>X6LPN0</accession>
<sequence length="138" mass="16692">MEVAACAWFYWVTSLFWFVPVGKVMSAMLSFALQKFFGRNWKIHFYYLPLEDGISHFFQVNLSFISFMVLVHSFTTSIDVWYLDEDYGKLTRFFRILICILVLQWFMTIKSIAIRIFNARVYLSKYFRLFEVLFVFLF</sequence>